<evidence type="ECO:0000256" key="7">
    <source>
        <dbReference type="ARBA" id="ARBA00049158"/>
    </source>
</evidence>
<evidence type="ECO:0000256" key="8">
    <source>
        <dbReference type="RuleBase" id="RU366003"/>
    </source>
</evidence>
<dbReference type="EC" id="3.1.3.15" evidence="3 8"/>
<gene>
    <name evidence="10" type="ORF">FLK61_41375</name>
</gene>
<evidence type="ECO:0000256" key="6">
    <source>
        <dbReference type="ARBA" id="ARBA00023102"/>
    </source>
</evidence>
<comment type="catalytic activity">
    <reaction evidence="7 8">
        <text>L-histidinol phosphate + H2O = L-histidinol + phosphate</text>
        <dbReference type="Rhea" id="RHEA:14465"/>
        <dbReference type="ChEBI" id="CHEBI:15377"/>
        <dbReference type="ChEBI" id="CHEBI:43474"/>
        <dbReference type="ChEBI" id="CHEBI:57699"/>
        <dbReference type="ChEBI" id="CHEBI:57980"/>
        <dbReference type="EC" id="3.1.3.15"/>
    </reaction>
</comment>
<dbReference type="KEGG" id="psua:FLK61_41375"/>
<dbReference type="InterPro" id="IPR016195">
    <property type="entry name" value="Pol/histidinol_Pase-like"/>
</dbReference>
<comment type="pathway">
    <text evidence="1 8">Amino-acid biosynthesis; L-histidine biosynthesis; L-histidine from 5-phospho-alpha-D-ribose 1-diphosphate: step 8/9.</text>
</comment>
<keyword evidence="6 8" id="KW-0368">Histidine biosynthesis</keyword>
<dbReference type="PANTHER" id="PTHR21039">
    <property type="entry name" value="HISTIDINOL PHOSPHATASE-RELATED"/>
    <property type="match status" value="1"/>
</dbReference>
<evidence type="ECO:0000313" key="10">
    <source>
        <dbReference type="EMBL" id="QKS73045.1"/>
    </source>
</evidence>
<dbReference type="Proteomes" id="UP000318138">
    <property type="component" value="Chromosome"/>
</dbReference>
<evidence type="ECO:0000313" key="11">
    <source>
        <dbReference type="Proteomes" id="UP000318138"/>
    </source>
</evidence>
<dbReference type="SUPFAM" id="SSF89550">
    <property type="entry name" value="PHP domain-like"/>
    <property type="match status" value="1"/>
</dbReference>
<dbReference type="EMBL" id="CP041372">
    <property type="protein sequence ID" value="QKS73045.1"/>
    <property type="molecule type" value="Genomic_DNA"/>
</dbReference>
<dbReference type="UniPathway" id="UPA00031">
    <property type="reaction ID" value="UER00013"/>
</dbReference>
<reference evidence="11" key="1">
    <citation type="submission" date="2019-07" db="EMBL/GenBank/DDBJ databases">
        <title>Bacillus alkalisoli sp. nov. isolated from saline soil.</title>
        <authorList>
            <person name="Sun J.-Q."/>
            <person name="Xu L."/>
        </authorList>
    </citation>
    <scope>NUCLEOTIDE SEQUENCE [LARGE SCALE GENOMIC DNA]</scope>
    <source>
        <strain evidence="11">M4U3P1</strain>
    </source>
</reference>
<dbReference type="InterPro" id="IPR004013">
    <property type="entry name" value="PHP_dom"/>
</dbReference>
<keyword evidence="11" id="KW-1185">Reference proteome</keyword>
<dbReference type="GO" id="GO:0004401">
    <property type="term" value="F:histidinol-phosphatase activity"/>
    <property type="evidence" value="ECO:0007669"/>
    <property type="project" value="UniProtKB-UniRule"/>
</dbReference>
<name>A0A859FJR4_9BACI</name>
<comment type="similarity">
    <text evidence="2 8">Belongs to the PHP hydrolase family. HisK subfamily.</text>
</comment>
<keyword evidence="4 8" id="KW-0028">Amino-acid biosynthesis</keyword>
<evidence type="ECO:0000256" key="3">
    <source>
        <dbReference type="ARBA" id="ARBA00013085"/>
    </source>
</evidence>
<dbReference type="GO" id="GO:0005737">
    <property type="term" value="C:cytoplasm"/>
    <property type="evidence" value="ECO:0007669"/>
    <property type="project" value="TreeGrafter"/>
</dbReference>
<sequence>MHRFDYHHHTNHSFDSRETMVNVCEKAAELKLDVICFTEHFTFNPNVPTYGHMDWEAYEADIANVQELYKGKLEIRKGIELCEPNLFKERYEDLFRHKNIDYILGSVHNVDDVKLRKVLAAHGKNDAYRLYFERLLTMVTEADIDVIAHLDLIKRYQNEAFSKDDFALHADIITAILQTAIRRGIGLEVNTSTIEKLGEPMPARAILELYHSLGGIIITYGSDSHSTVRTGEYMGETMEMLKQVGFDYVYTFKNRKAEPHEIEVD</sequence>
<evidence type="ECO:0000259" key="9">
    <source>
        <dbReference type="Pfam" id="PF02811"/>
    </source>
</evidence>
<dbReference type="AlphaFoldDB" id="A0A859FJR4"/>
<keyword evidence="5 8" id="KW-0378">Hydrolase</keyword>
<dbReference type="Pfam" id="PF02811">
    <property type="entry name" value="PHP"/>
    <property type="match status" value="1"/>
</dbReference>
<dbReference type="Gene3D" id="3.20.20.140">
    <property type="entry name" value="Metal-dependent hydrolases"/>
    <property type="match status" value="1"/>
</dbReference>
<evidence type="ECO:0000256" key="4">
    <source>
        <dbReference type="ARBA" id="ARBA00022605"/>
    </source>
</evidence>
<dbReference type="NCBIfam" id="TIGR01856">
    <property type="entry name" value="hisJ_fam"/>
    <property type="match status" value="1"/>
</dbReference>
<protein>
    <recommendedName>
        <fullName evidence="3 8">Histidinol-phosphatase</fullName>
        <shortName evidence="8">HolPase</shortName>
        <ecNumber evidence="3 8">3.1.3.15</ecNumber>
    </recommendedName>
</protein>
<evidence type="ECO:0000256" key="1">
    <source>
        <dbReference type="ARBA" id="ARBA00004970"/>
    </source>
</evidence>
<evidence type="ECO:0000256" key="2">
    <source>
        <dbReference type="ARBA" id="ARBA00009152"/>
    </source>
</evidence>
<dbReference type="RefSeq" id="WP_176011011.1">
    <property type="nucleotide sequence ID" value="NZ_CP041372.2"/>
</dbReference>
<dbReference type="GO" id="GO:0000105">
    <property type="term" value="P:L-histidine biosynthetic process"/>
    <property type="evidence" value="ECO:0007669"/>
    <property type="project" value="UniProtKB-UniRule"/>
</dbReference>
<organism evidence="10 11">
    <name type="scientific">Paenalkalicoccus suaedae</name>
    <dbReference type="NCBI Taxonomy" id="2592382"/>
    <lineage>
        <taxon>Bacteria</taxon>
        <taxon>Bacillati</taxon>
        <taxon>Bacillota</taxon>
        <taxon>Bacilli</taxon>
        <taxon>Bacillales</taxon>
        <taxon>Bacillaceae</taxon>
        <taxon>Paenalkalicoccus</taxon>
    </lineage>
</organism>
<dbReference type="InterPro" id="IPR010140">
    <property type="entry name" value="Histidinol_P_phosphatase_HisJ"/>
</dbReference>
<accession>A0A859FJR4</accession>
<proteinExistence type="inferred from homology"/>
<dbReference type="PANTHER" id="PTHR21039:SF0">
    <property type="entry name" value="HISTIDINOL-PHOSPHATASE"/>
    <property type="match status" value="1"/>
</dbReference>
<feature type="domain" description="PHP" evidence="9">
    <location>
        <begin position="5"/>
        <end position="192"/>
    </location>
</feature>
<evidence type="ECO:0000256" key="5">
    <source>
        <dbReference type="ARBA" id="ARBA00022801"/>
    </source>
</evidence>